<gene>
    <name evidence="2" type="ORF">PENVUL_c009G10038</name>
</gene>
<evidence type="ECO:0000313" key="2">
    <source>
        <dbReference type="EMBL" id="OQE08649.1"/>
    </source>
</evidence>
<comment type="caution">
    <text evidence="2">The sequence shown here is derived from an EMBL/GenBank/DDBJ whole genome shotgun (WGS) entry which is preliminary data.</text>
</comment>
<dbReference type="AlphaFoldDB" id="A0A1V6S4K8"/>
<dbReference type="CDD" id="cd03443">
    <property type="entry name" value="PaaI_thioesterase"/>
    <property type="match status" value="1"/>
</dbReference>
<reference evidence="3" key="1">
    <citation type="journal article" date="2017" name="Nat. Microbiol.">
        <title>Global analysis of biosynthetic gene clusters reveals vast potential of secondary metabolite production in Penicillium species.</title>
        <authorList>
            <person name="Nielsen J.C."/>
            <person name="Grijseels S."/>
            <person name="Prigent S."/>
            <person name="Ji B."/>
            <person name="Dainat J."/>
            <person name="Nielsen K.F."/>
            <person name="Frisvad J.C."/>
            <person name="Workman M."/>
            <person name="Nielsen J."/>
        </authorList>
    </citation>
    <scope>NUCLEOTIDE SEQUENCE [LARGE SCALE GENOMIC DNA]</scope>
    <source>
        <strain evidence="3">IBT 29486</strain>
    </source>
</reference>
<dbReference type="Pfam" id="PF03061">
    <property type="entry name" value="4HBT"/>
    <property type="match status" value="1"/>
</dbReference>
<dbReference type="EMBL" id="MDYP01000009">
    <property type="protein sequence ID" value="OQE08649.1"/>
    <property type="molecule type" value="Genomic_DNA"/>
</dbReference>
<dbReference type="InterPro" id="IPR006683">
    <property type="entry name" value="Thioestr_dom"/>
</dbReference>
<proteinExistence type="predicted"/>
<accession>A0A1V6S4K8</accession>
<feature type="domain" description="Thioesterase" evidence="1">
    <location>
        <begin position="92"/>
        <end position="152"/>
    </location>
</feature>
<protein>
    <recommendedName>
        <fullName evidence="1">Thioesterase domain-containing protein</fullName>
    </recommendedName>
</protein>
<dbReference type="PANTHER" id="PTHR47260">
    <property type="entry name" value="UPF0644 PROTEIN PB2B4.06"/>
    <property type="match status" value="1"/>
</dbReference>
<dbReference type="InterPro" id="IPR052061">
    <property type="entry name" value="PTE-AB_protein"/>
</dbReference>
<dbReference type="InterPro" id="IPR029069">
    <property type="entry name" value="HotDog_dom_sf"/>
</dbReference>
<keyword evidence="3" id="KW-1185">Reference proteome</keyword>
<dbReference type="OrthoDB" id="506431at2759"/>
<dbReference type="Proteomes" id="UP000191518">
    <property type="component" value="Unassembled WGS sequence"/>
</dbReference>
<evidence type="ECO:0000313" key="3">
    <source>
        <dbReference type="Proteomes" id="UP000191518"/>
    </source>
</evidence>
<dbReference type="SUPFAM" id="SSF54637">
    <property type="entry name" value="Thioesterase/thiol ester dehydrase-isomerase"/>
    <property type="match status" value="1"/>
</dbReference>
<name>A0A1V6S4K8_9EURO</name>
<organism evidence="2 3">
    <name type="scientific">Penicillium vulpinum</name>
    <dbReference type="NCBI Taxonomy" id="29845"/>
    <lineage>
        <taxon>Eukaryota</taxon>
        <taxon>Fungi</taxon>
        <taxon>Dikarya</taxon>
        <taxon>Ascomycota</taxon>
        <taxon>Pezizomycotina</taxon>
        <taxon>Eurotiomycetes</taxon>
        <taxon>Eurotiomycetidae</taxon>
        <taxon>Eurotiales</taxon>
        <taxon>Aspergillaceae</taxon>
        <taxon>Penicillium</taxon>
    </lineage>
</organism>
<dbReference type="Gene3D" id="3.10.129.10">
    <property type="entry name" value="Hotdog Thioesterase"/>
    <property type="match status" value="1"/>
</dbReference>
<dbReference type="PANTHER" id="PTHR47260:SF7">
    <property type="entry name" value="THIOESTERASE FAMILY PROTEIN (AFU_ORTHOLOGUE AFUA_1G10800)"/>
    <property type="match status" value="1"/>
</dbReference>
<sequence length="194" mass="21747">MASNSTQPSDECKRIEALIDTHPLIISLRANPSLRESRFFAGAPDAVRGIFTYRDHFGPGKITVDPVVFLDESCKSLIQIFHLGPKLAGWPGRLHGGLLATMIDESFGLCSPFEMPKRIPITVRLEINYQNPSPPNELYILEAKLVRLEDSTRTGWVEGTLRVLNEKTSLRSENSTHEILVSARAEYKYLSSHL</sequence>
<evidence type="ECO:0000259" key="1">
    <source>
        <dbReference type="Pfam" id="PF03061"/>
    </source>
</evidence>